<dbReference type="PANTHER" id="PTHR34807">
    <property type="entry name" value="OS08G0270800 PROTEIN"/>
    <property type="match status" value="1"/>
</dbReference>
<dbReference type="AlphaFoldDB" id="A0A9N7N853"/>
<dbReference type="OrthoDB" id="1295445at2759"/>
<dbReference type="Proteomes" id="UP001153555">
    <property type="component" value="Unassembled WGS sequence"/>
</dbReference>
<sequence>MFGAMDILNKKAKRASVGFCRSQIVGDDESKAKLKYQSILKQHLELQKEIVAKKRKLLSAKQKRSTILAEVRFLRRRLKNFSSIQFPESDTQSNALQGETNHHSFEIALESHNQELVRNSNEKDKQAEGTVGVHKDSAGFAKRLENSLTVDRDIGKRKTVWPDRVGLRSNSVTLHS</sequence>
<name>A0A9N7N853_STRHE</name>
<proteinExistence type="predicted"/>
<reference evidence="1" key="1">
    <citation type="submission" date="2019-12" db="EMBL/GenBank/DDBJ databases">
        <authorList>
            <person name="Scholes J."/>
        </authorList>
    </citation>
    <scope>NUCLEOTIDE SEQUENCE</scope>
</reference>
<evidence type="ECO:0000313" key="2">
    <source>
        <dbReference type="Proteomes" id="UP001153555"/>
    </source>
</evidence>
<keyword evidence="2" id="KW-1185">Reference proteome</keyword>
<protein>
    <submittedName>
        <fullName evidence="1">Uncharacterized protein</fullName>
    </submittedName>
</protein>
<dbReference type="EMBL" id="CACSLK010026072">
    <property type="protein sequence ID" value="CAA0825206.1"/>
    <property type="molecule type" value="Genomic_DNA"/>
</dbReference>
<accession>A0A9N7N853</accession>
<gene>
    <name evidence="1" type="ORF">SHERM_21990</name>
</gene>
<dbReference type="PANTHER" id="PTHR34807:SF6">
    <property type="entry name" value="MYB-CC TYPE TRANSCRIPTION FACTOR LHEQLE-CONTAINING DOMAIN-CONTAINING PROTEIN"/>
    <property type="match status" value="1"/>
</dbReference>
<organism evidence="1 2">
    <name type="scientific">Striga hermonthica</name>
    <name type="common">Purple witchweed</name>
    <name type="synonym">Buchnera hermonthica</name>
    <dbReference type="NCBI Taxonomy" id="68872"/>
    <lineage>
        <taxon>Eukaryota</taxon>
        <taxon>Viridiplantae</taxon>
        <taxon>Streptophyta</taxon>
        <taxon>Embryophyta</taxon>
        <taxon>Tracheophyta</taxon>
        <taxon>Spermatophyta</taxon>
        <taxon>Magnoliopsida</taxon>
        <taxon>eudicotyledons</taxon>
        <taxon>Gunneridae</taxon>
        <taxon>Pentapetalae</taxon>
        <taxon>asterids</taxon>
        <taxon>lamiids</taxon>
        <taxon>Lamiales</taxon>
        <taxon>Orobanchaceae</taxon>
        <taxon>Buchnereae</taxon>
        <taxon>Striga</taxon>
    </lineage>
</organism>
<comment type="caution">
    <text evidence="1">The sequence shown here is derived from an EMBL/GenBank/DDBJ whole genome shotgun (WGS) entry which is preliminary data.</text>
</comment>
<evidence type="ECO:0000313" key="1">
    <source>
        <dbReference type="EMBL" id="CAA0825206.1"/>
    </source>
</evidence>